<keyword evidence="3 4" id="KW-0574">Periplasm</keyword>
<dbReference type="GO" id="GO:0042597">
    <property type="term" value="C:periplasmic space"/>
    <property type="evidence" value="ECO:0007669"/>
    <property type="project" value="UniProtKB-SubCell"/>
</dbReference>
<keyword evidence="4" id="KW-1005">Bacterial flagellum biogenesis</keyword>
<organism evidence="6 7">
    <name type="scientific">Marinovum algicola</name>
    <dbReference type="NCBI Taxonomy" id="42444"/>
    <lineage>
        <taxon>Bacteria</taxon>
        <taxon>Pseudomonadati</taxon>
        <taxon>Pseudomonadota</taxon>
        <taxon>Alphaproteobacteria</taxon>
        <taxon>Rhodobacterales</taxon>
        <taxon>Roseobacteraceae</taxon>
        <taxon>Marinovum</taxon>
    </lineage>
</organism>
<evidence type="ECO:0000256" key="3">
    <source>
        <dbReference type="ARBA" id="ARBA00022764"/>
    </source>
</evidence>
<comment type="caution">
    <text evidence="6">The sequence shown here is derived from an EMBL/GenBank/DDBJ whole genome shotgun (WGS) entry which is preliminary data.</text>
</comment>
<name>A0A975ZNE6_9RHOB</name>
<dbReference type="RefSeq" id="WP_074836533.1">
    <property type="nucleotide sequence ID" value="NZ_CATLUV010000006.1"/>
</dbReference>
<dbReference type="InterPro" id="IPR017585">
    <property type="entry name" value="SAF_FlgA"/>
</dbReference>
<dbReference type="InterPro" id="IPR013974">
    <property type="entry name" value="SAF"/>
</dbReference>
<evidence type="ECO:0000259" key="5">
    <source>
        <dbReference type="SMART" id="SM00858"/>
    </source>
</evidence>
<dbReference type="SUPFAM" id="SSF51269">
    <property type="entry name" value="AFP III-like domain"/>
    <property type="match status" value="1"/>
</dbReference>
<sequence>MRLLWAILLLCLAGAAWSETVVPARTLRANTVIAPADLALRSADVPGAFSDPAALIGQETRVTLYAGRPIRPGDIGPPALVTRNQIVTLHFTSGGLRILADGRALGRGGAGDRIRVMNLSSRTTLFGTVQPDGTINVSQ</sequence>
<dbReference type="EMBL" id="FNYY01000006">
    <property type="protein sequence ID" value="SEJ47953.1"/>
    <property type="molecule type" value="Genomic_DNA"/>
</dbReference>
<evidence type="ECO:0000313" key="6">
    <source>
        <dbReference type="EMBL" id="SEJ47953.1"/>
    </source>
</evidence>
<gene>
    <name evidence="6" type="ORF">SAMN04487940_106123</name>
</gene>
<keyword evidence="6" id="KW-0966">Cell projection</keyword>
<dbReference type="Proteomes" id="UP000182932">
    <property type="component" value="Unassembled WGS sequence"/>
</dbReference>
<comment type="subcellular location">
    <subcellularLocation>
        <location evidence="1 4">Periplasm</location>
    </subcellularLocation>
</comment>
<dbReference type="Gene3D" id="2.30.30.760">
    <property type="match status" value="1"/>
</dbReference>
<feature type="signal peptide" evidence="4">
    <location>
        <begin position="1"/>
        <end position="18"/>
    </location>
</feature>
<evidence type="ECO:0000256" key="4">
    <source>
        <dbReference type="RuleBase" id="RU362063"/>
    </source>
</evidence>
<evidence type="ECO:0000256" key="2">
    <source>
        <dbReference type="ARBA" id="ARBA00022729"/>
    </source>
</evidence>
<dbReference type="GO" id="GO:0044780">
    <property type="term" value="P:bacterial-type flagellum assembly"/>
    <property type="evidence" value="ECO:0007669"/>
    <property type="project" value="InterPro"/>
</dbReference>
<dbReference type="PANTHER" id="PTHR36307">
    <property type="entry name" value="FLAGELLA BASAL BODY P-RING FORMATION PROTEIN FLGA"/>
    <property type="match status" value="1"/>
</dbReference>
<dbReference type="Gene3D" id="3.90.1210.10">
    <property type="entry name" value="Antifreeze-like/N-acetylneuraminic acid synthase C-terminal domain"/>
    <property type="match status" value="1"/>
</dbReference>
<protein>
    <recommendedName>
        <fullName evidence="4">Flagella basal body P-ring formation protein FlgA</fullName>
    </recommendedName>
</protein>
<dbReference type="GeneID" id="80818380"/>
<keyword evidence="6" id="KW-0969">Cilium</keyword>
<proteinExistence type="inferred from homology"/>
<keyword evidence="7" id="KW-1185">Reference proteome</keyword>
<dbReference type="Pfam" id="PF13144">
    <property type="entry name" value="ChapFlgA"/>
    <property type="match status" value="1"/>
</dbReference>
<evidence type="ECO:0000313" key="7">
    <source>
        <dbReference type="Proteomes" id="UP000182932"/>
    </source>
</evidence>
<dbReference type="PANTHER" id="PTHR36307:SF1">
    <property type="entry name" value="FLAGELLA BASAL BODY P-RING FORMATION PROTEIN FLGA"/>
    <property type="match status" value="1"/>
</dbReference>
<feature type="domain" description="SAF" evidence="5">
    <location>
        <begin position="18"/>
        <end position="76"/>
    </location>
</feature>
<comment type="similarity">
    <text evidence="4">Belongs to the FlgA family.</text>
</comment>
<dbReference type="CDD" id="cd11614">
    <property type="entry name" value="SAF_CpaB_FlgA_like"/>
    <property type="match status" value="1"/>
</dbReference>
<keyword evidence="6" id="KW-0282">Flagellum</keyword>
<feature type="chain" id="PRO_5038171639" description="Flagella basal body P-ring formation protein FlgA" evidence="4">
    <location>
        <begin position="19"/>
        <end position="139"/>
    </location>
</feature>
<dbReference type="AlphaFoldDB" id="A0A975ZNE6"/>
<evidence type="ECO:0000256" key="1">
    <source>
        <dbReference type="ARBA" id="ARBA00004418"/>
    </source>
</evidence>
<dbReference type="InterPro" id="IPR039246">
    <property type="entry name" value="Flagellar_FlgA"/>
</dbReference>
<dbReference type="NCBIfam" id="TIGR03170">
    <property type="entry name" value="flgA_cterm"/>
    <property type="match status" value="1"/>
</dbReference>
<accession>A0A975ZNE6</accession>
<reference evidence="6 7" key="1">
    <citation type="submission" date="2016-10" db="EMBL/GenBank/DDBJ databases">
        <authorList>
            <person name="Varghese N."/>
            <person name="Submissions S."/>
        </authorList>
    </citation>
    <scope>NUCLEOTIDE SEQUENCE [LARGE SCALE GENOMIC DNA]</scope>
    <source>
        <strain evidence="6 7">FF3</strain>
    </source>
</reference>
<dbReference type="InterPro" id="IPR036732">
    <property type="entry name" value="AFP_Neu5c_C_sf"/>
</dbReference>
<keyword evidence="2 4" id="KW-0732">Signal</keyword>
<dbReference type="SMART" id="SM00858">
    <property type="entry name" value="SAF"/>
    <property type="match status" value="1"/>
</dbReference>
<comment type="function">
    <text evidence="4">Involved in the assembly process of the P-ring formation. It may associate with FlgF on the rod constituting a structure essential for the P-ring assembly or may act as a modulator protein for the P-ring assembly.</text>
</comment>